<name>A0A9X2A4S4_9FLAO</name>
<sequence>MKKSNFHLNKWYLDFLGEDGEVIIYYSAKLSWHGITVNYTSCIHKIPGEDVKLSTHFRNTDLPLQKEEIITWLDNKLEIKGQWEAAAQPLDCRIYDSEKGNLDWHCFQPASKVKLSIKGRILEGSGYAEQLILTALPWHIPMNDLRWGRFHSINDTMVWIELREVDKKQWLWLNGESIPDCIIENDQVSSREGDFQLKLNRKIVLESEKKIYQVVGKLLHYLPGFKKIMPVKFLMADNHKWLSNGEFQKANSEIVHGMAIHEWVNFKPQST</sequence>
<organism evidence="1 2">
    <name type="scientific">Christiangramia crocea</name>
    <dbReference type="NCBI Taxonomy" id="2904124"/>
    <lineage>
        <taxon>Bacteria</taxon>
        <taxon>Pseudomonadati</taxon>
        <taxon>Bacteroidota</taxon>
        <taxon>Flavobacteriia</taxon>
        <taxon>Flavobacteriales</taxon>
        <taxon>Flavobacteriaceae</taxon>
        <taxon>Christiangramia</taxon>
    </lineage>
</organism>
<reference evidence="1" key="1">
    <citation type="submission" date="2021-12" db="EMBL/GenBank/DDBJ databases">
        <title>Description of Gramella crocea sp. nov., a new bacterium isolated from activated sludge.</title>
        <authorList>
            <person name="Zhang X."/>
        </authorList>
    </citation>
    <scope>NUCLEOTIDE SEQUENCE</scope>
    <source>
        <strain evidence="1">YB25</strain>
    </source>
</reference>
<keyword evidence="2" id="KW-1185">Reference proteome</keyword>
<dbReference type="RefSeq" id="WP_240096152.1">
    <property type="nucleotide sequence ID" value="NZ_JAJSON010000009.1"/>
</dbReference>
<comment type="caution">
    <text evidence="1">The sequence shown here is derived from an EMBL/GenBank/DDBJ whole genome shotgun (WGS) entry which is preliminary data.</text>
</comment>
<evidence type="ECO:0000313" key="1">
    <source>
        <dbReference type="EMBL" id="MCG9970650.1"/>
    </source>
</evidence>
<evidence type="ECO:0000313" key="2">
    <source>
        <dbReference type="Proteomes" id="UP001139344"/>
    </source>
</evidence>
<evidence type="ECO:0008006" key="3">
    <source>
        <dbReference type="Google" id="ProtNLM"/>
    </source>
</evidence>
<gene>
    <name evidence="1" type="ORF">LU635_03290</name>
</gene>
<protein>
    <recommendedName>
        <fullName evidence="3">AttH domain-containing protein</fullName>
    </recommendedName>
</protein>
<accession>A0A9X2A4S4</accession>
<proteinExistence type="predicted"/>
<dbReference type="AlphaFoldDB" id="A0A9X2A4S4"/>
<dbReference type="EMBL" id="JAJSON010000009">
    <property type="protein sequence ID" value="MCG9970650.1"/>
    <property type="molecule type" value="Genomic_DNA"/>
</dbReference>
<dbReference type="Proteomes" id="UP001139344">
    <property type="component" value="Unassembled WGS sequence"/>
</dbReference>